<feature type="domain" description="Helicase HerA barrel" evidence="2">
    <location>
        <begin position="12"/>
        <end position="103"/>
    </location>
</feature>
<dbReference type="SUPFAM" id="SSF52540">
    <property type="entry name" value="P-loop containing nucleoside triphosphate hydrolases"/>
    <property type="match status" value="1"/>
</dbReference>
<evidence type="ECO:0000259" key="1">
    <source>
        <dbReference type="Pfam" id="PF01935"/>
    </source>
</evidence>
<dbReference type="InterPro" id="IPR018538">
    <property type="entry name" value="HerA_barrel_dom"/>
</dbReference>
<dbReference type="InterPro" id="IPR027417">
    <property type="entry name" value="P-loop_NTPase"/>
</dbReference>
<dbReference type="Gene3D" id="3.40.50.300">
    <property type="entry name" value="P-loop containing nucleotide triphosphate hydrolases"/>
    <property type="match status" value="1"/>
</dbReference>
<proteinExistence type="predicted"/>
<accession>X1F7L6</accession>
<dbReference type="PANTHER" id="PTHR42957:SF1">
    <property type="entry name" value="HELICASE MJ1565-RELATED"/>
    <property type="match status" value="1"/>
</dbReference>
<dbReference type="InterPro" id="IPR008571">
    <property type="entry name" value="HerA-like"/>
</dbReference>
<name>X1F7L6_9ZZZZ</name>
<dbReference type="AlphaFoldDB" id="X1F7L6"/>
<dbReference type="Pfam" id="PF09378">
    <property type="entry name" value="HAS-barrel"/>
    <property type="match status" value="1"/>
</dbReference>
<feature type="non-terminal residue" evidence="3">
    <location>
        <position position="412"/>
    </location>
</feature>
<evidence type="ECO:0000313" key="3">
    <source>
        <dbReference type="EMBL" id="GAH40927.1"/>
    </source>
</evidence>
<sequence>MTQEDIGGQRLGIVVSGSLNKGIEVRLDSSASVEDMAVGRYVTIEGNKRRFFGMITDVSLGVIDQKLTLTPPDVSDPLIAEVLAGTSTYGTLHVLPTLTIGGDAASLLEGPQPVKTVPSHFSTVNLASQRDVELVFGSEDERKFYIGTPLDMETKICLDLPELVKRSNGIFGKSGTGKTFLTRLLLIGMLQKGTAVNLVFDMHSEYGWESRSEEGRKVKALKQLFPSKVAVFTLDEEGSRRRQVSTDFVVRIGYDEIEPEDMVLLRQTLNLTEPAVEAVYQLSRRFGKNWLQSSLDLKDSEETRGLLKEMSIHESTYQNLQRGLATIRRLPFLVPHTLDNPVKRILEYLDQDINVVLEFGRYTDITAYILVANLLTRRIHAQYRERMEKAIGEDIALPRPLVITIEEAHRFL</sequence>
<dbReference type="PANTHER" id="PTHR42957">
    <property type="entry name" value="HELICASE MJ1565-RELATED"/>
    <property type="match status" value="1"/>
</dbReference>
<feature type="domain" description="Helicase HerA central" evidence="1">
    <location>
        <begin position="145"/>
        <end position="379"/>
    </location>
</feature>
<reference evidence="3" key="1">
    <citation type="journal article" date="2014" name="Front. Microbiol.">
        <title>High frequency of phylogenetically diverse reductive dehalogenase-homologous genes in deep subseafloor sedimentary metagenomes.</title>
        <authorList>
            <person name="Kawai M."/>
            <person name="Futagami T."/>
            <person name="Toyoda A."/>
            <person name="Takaki Y."/>
            <person name="Nishi S."/>
            <person name="Hori S."/>
            <person name="Arai W."/>
            <person name="Tsubouchi T."/>
            <person name="Morono Y."/>
            <person name="Uchiyama I."/>
            <person name="Ito T."/>
            <person name="Fujiyama A."/>
            <person name="Inagaki F."/>
            <person name="Takami H."/>
        </authorList>
    </citation>
    <scope>NUCLEOTIDE SEQUENCE</scope>
    <source>
        <strain evidence="3">Expedition CK06-06</strain>
    </source>
</reference>
<gene>
    <name evidence="3" type="ORF">S03H2_13952</name>
</gene>
<protein>
    <recommendedName>
        <fullName evidence="4">Helicase HerA central domain-containing protein</fullName>
    </recommendedName>
</protein>
<dbReference type="EMBL" id="BARU01007074">
    <property type="protein sequence ID" value="GAH40927.1"/>
    <property type="molecule type" value="Genomic_DNA"/>
</dbReference>
<dbReference type="Pfam" id="PF01935">
    <property type="entry name" value="DUF87"/>
    <property type="match status" value="1"/>
</dbReference>
<dbReference type="InterPro" id="IPR002789">
    <property type="entry name" value="HerA_central"/>
</dbReference>
<organism evidence="3">
    <name type="scientific">marine sediment metagenome</name>
    <dbReference type="NCBI Taxonomy" id="412755"/>
    <lineage>
        <taxon>unclassified sequences</taxon>
        <taxon>metagenomes</taxon>
        <taxon>ecological metagenomes</taxon>
    </lineage>
</organism>
<evidence type="ECO:0008006" key="4">
    <source>
        <dbReference type="Google" id="ProtNLM"/>
    </source>
</evidence>
<comment type="caution">
    <text evidence="3">The sequence shown here is derived from an EMBL/GenBank/DDBJ whole genome shotgun (WGS) entry which is preliminary data.</text>
</comment>
<evidence type="ECO:0000259" key="2">
    <source>
        <dbReference type="Pfam" id="PF09378"/>
    </source>
</evidence>